<dbReference type="PANTHER" id="PTHR43399:SF4">
    <property type="entry name" value="CELL WALL-ASSOCIATED PROTEASE"/>
    <property type="match status" value="1"/>
</dbReference>
<feature type="compositionally biased region" description="Polar residues" evidence="7">
    <location>
        <begin position="1025"/>
        <end position="1041"/>
    </location>
</feature>
<dbReference type="SUPFAM" id="SSF49785">
    <property type="entry name" value="Galactose-binding domain-like"/>
    <property type="match status" value="1"/>
</dbReference>
<feature type="domain" description="Peptidase S8/S53" evidence="9">
    <location>
        <begin position="128"/>
        <end position="536"/>
    </location>
</feature>
<dbReference type="EMBL" id="DS113183">
    <property type="protein sequence ID" value="EAY22559.1"/>
    <property type="molecule type" value="Genomic_DNA"/>
</dbReference>
<dbReference type="RefSeq" id="XP_001583545.1">
    <property type="nucleotide sequence ID" value="XM_001583495.1"/>
</dbReference>
<evidence type="ECO:0000256" key="6">
    <source>
        <dbReference type="PROSITE-ProRule" id="PRU01240"/>
    </source>
</evidence>
<dbReference type="InterPro" id="IPR000209">
    <property type="entry name" value="Peptidase_S8/S53_dom"/>
</dbReference>
<comment type="similarity">
    <text evidence="1 6">Belongs to the peptidase S8 family.</text>
</comment>
<dbReference type="InterPro" id="IPR023827">
    <property type="entry name" value="Peptidase_S8_Asp-AS"/>
</dbReference>
<evidence type="ECO:0000256" key="7">
    <source>
        <dbReference type="SAM" id="MobiDB-lite"/>
    </source>
</evidence>
<dbReference type="PRINTS" id="PR00723">
    <property type="entry name" value="SUBTILISIN"/>
</dbReference>
<protein>
    <submittedName>
        <fullName evidence="10">Clan SB, family S8, subtilisin-like serine peptidase</fullName>
    </submittedName>
</protein>
<dbReference type="AlphaFoldDB" id="A2DAQ6"/>
<proteinExistence type="inferred from homology"/>
<evidence type="ECO:0000313" key="11">
    <source>
        <dbReference type="Proteomes" id="UP000001542"/>
    </source>
</evidence>
<evidence type="ECO:0000259" key="9">
    <source>
        <dbReference type="Pfam" id="PF00082"/>
    </source>
</evidence>
<keyword evidence="8" id="KW-0472">Membrane</keyword>
<feature type="region of interest" description="Disordered" evidence="7">
    <location>
        <begin position="1077"/>
        <end position="1097"/>
    </location>
</feature>
<evidence type="ECO:0000256" key="8">
    <source>
        <dbReference type="SAM" id="Phobius"/>
    </source>
</evidence>
<gene>
    <name evidence="10" type="ORF">TVAG_035830</name>
</gene>
<dbReference type="GO" id="GO:0004252">
    <property type="term" value="F:serine-type endopeptidase activity"/>
    <property type="evidence" value="ECO:0000318"/>
    <property type="project" value="GO_Central"/>
</dbReference>
<dbReference type="PROSITE" id="PS00136">
    <property type="entry name" value="SUBTILASE_ASP"/>
    <property type="match status" value="1"/>
</dbReference>
<keyword evidence="11" id="KW-1185">Reference proteome</keyword>
<evidence type="ECO:0000256" key="1">
    <source>
        <dbReference type="ARBA" id="ARBA00011073"/>
    </source>
</evidence>
<reference evidence="10" key="1">
    <citation type="submission" date="2006-10" db="EMBL/GenBank/DDBJ databases">
        <authorList>
            <person name="Amadeo P."/>
            <person name="Zhao Q."/>
            <person name="Wortman J."/>
            <person name="Fraser-Liggett C."/>
            <person name="Carlton J."/>
        </authorList>
    </citation>
    <scope>NUCLEOTIDE SEQUENCE</scope>
    <source>
        <strain evidence="10">G3</strain>
    </source>
</reference>
<accession>A2DAQ6</accession>
<feature type="active site" description="Charge relay system" evidence="5 6">
    <location>
        <position position="186"/>
    </location>
</feature>
<dbReference type="Gene3D" id="2.60.120.380">
    <property type="match status" value="1"/>
</dbReference>
<dbReference type="VEuPathDB" id="TrichDB:TVAGG3_0812230"/>
<feature type="active site" description="Charge relay system" evidence="5 6">
    <location>
        <position position="476"/>
    </location>
</feature>
<keyword evidence="8" id="KW-0812">Transmembrane</keyword>
<dbReference type="PROSITE" id="PS51892">
    <property type="entry name" value="SUBTILASE"/>
    <property type="match status" value="1"/>
</dbReference>
<keyword evidence="8" id="KW-1133">Transmembrane helix</keyword>
<feature type="active site" description="Charge relay system" evidence="5 6">
    <location>
        <position position="137"/>
    </location>
</feature>
<dbReference type="InParanoid" id="A2DAQ6"/>
<dbReference type="InterPro" id="IPR034058">
    <property type="entry name" value="TagA/B/C/D_pept_dom"/>
</dbReference>
<dbReference type="PANTHER" id="PTHR43399">
    <property type="entry name" value="SUBTILISIN-RELATED"/>
    <property type="match status" value="1"/>
</dbReference>
<sequence length="1136" mass="125141">MSYLDQDEYNYFTSTSHFDIEPYLPKYYNNINYSSTNHYFVRASESWHYPTQCEPSGFETFSCKVVDNDMIDDILSDEHVLSVEPSSPIEFHARFAAAFAQCGTNANSYEGWKLRPDRRLTTLLGLTGDGQTVTIVDDGVDFSHTFFSDSTVPIDGPNTYPTHRKIYKYENWTNSSTEFNISDHVHGTYCAGLIAGTPEADYSANALYEGAAPKARLNVIEISDTTIDSQINFTKLAESMDSVGSKISSNSWASSGYSPTLTNALNKVAFENPDKLFLFPATGNLFSSPTDAVNALTIAGMTRQEISKIENDGNSNLVIVIPTGEKPATLYSNETFFYQTKSPIIDYSNLSISNISGDGLMKYSYECVENIPDGTRVLVYLDNLTNCSRTGPILILTTSEETINQMTIANYTTEIRYKTEFNWGNNIYVETAKGPTFDGIMKPDITFSGSGARSAKANSTLGDTSFDSLIQLEGVSAATALSAGQFALVREFFEKGYYSSGQPNPDDAFSPSANLLRAIAVNSGRRDTFTHTLGHGPAILCDALGVGVDHPFNGGARFLDKVKIGPNEHIMYEFSTIKNNGFAVTMAYLDLPLPRDNGNLVYIDLNLIVEYNDSIYAGNSIYGTAEAEQRSTIERVYIPQIDPGKVKIHIYSNNFIVDDDVEVTFSLAIRGGFDTQNDTIPFTLQKVENPTCPANCSGQPCGENGFCQCEGNSRGYFCQATMYNATGNVQNAPELGMSSYEPTWHFVDLPAGYQIVPQIWTYAPFYPNIVERYFIIVTQGSTSLSDAIFEYRLRAQYGLQRFNLPEINADAGRIFFAIFSDSRYQDNNVIAYKFGAEVRWIPTPMETPIPSPTPPPSPTFAETPVETVFETPYLTAFETAFSTAHSTPFETSFETPFSTAFSTASSTAFSTPYDTPFLTAFETAFDTPFSTAHSTPFSTAHQTPDLSKAVTPFETPFITAFETVFSTASSTPFETAFSTPHSTPFSTAFETMFDTPFITFNPTPVETISPTRSLARTIAQGGAAVSTSSNTEQQKDNGSSSKSNPLNFMIIGIVCTLILISLIIVGIVLYVRHKKNNEDNNSNDKSAESSETDPLNVDAEKTKYLTEILTTIAYASDTDDPFFNGDEDEDANNIFI</sequence>
<dbReference type="STRING" id="5722.A2DAQ6"/>
<evidence type="ECO:0000313" key="10">
    <source>
        <dbReference type="EMBL" id="EAY22559.1"/>
    </source>
</evidence>
<feature type="transmembrane region" description="Helical" evidence="8">
    <location>
        <begin position="1048"/>
        <end position="1071"/>
    </location>
</feature>
<reference evidence="10" key="2">
    <citation type="journal article" date="2007" name="Science">
        <title>Draft genome sequence of the sexually transmitted pathogen Trichomonas vaginalis.</title>
        <authorList>
            <person name="Carlton J.M."/>
            <person name="Hirt R.P."/>
            <person name="Silva J.C."/>
            <person name="Delcher A.L."/>
            <person name="Schatz M."/>
            <person name="Zhao Q."/>
            <person name="Wortman J.R."/>
            <person name="Bidwell S.L."/>
            <person name="Alsmark U.C.M."/>
            <person name="Besteiro S."/>
            <person name="Sicheritz-Ponten T."/>
            <person name="Noel C.J."/>
            <person name="Dacks J.B."/>
            <person name="Foster P.G."/>
            <person name="Simillion C."/>
            <person name="Van de Peer Y."/>
            <person name="Miranda-Saavedra D."/>
            <person name="Barton G.J."/>
            <person name="Westrop G.D."/>
            <person name="Mueller S."/>
            <person name="Dessi D."/>
            <person name="Fiori P.L."/>
            <person name="Ren Q."/>
            <person name="Paulsen I."/>
            <person name="Zhang H."/>
            <person name="Bastida-Corcuera F.D."/>
            <person name="Simoes-Barbosa A."/>
            <person name="Brown M.T."/>
            <person name="Hayes R.D."/>
            <person name="Mukherjee M."/>
            <person name="Okumura C.Y."/>
            <person name="Schneider R."/>
            <person name="Smith A.J."/>
            <person name="Vanacova S."/>
            <person name="Villalvazo M."/>
            <person name="Haas B.J."/>
            <person name="Pertea M."/>
            <person name="Feldblyum T.V."/>
            <person name="Utterback T.R."/>
            <person name="Shu C.L."/>
            <person name="Osoegawa K."/>
            <person name="de Jong P.J."/>
            <person name="Hrdy I."/>
            <person name="Horvathova L."/>
            <person name="Zubacova Z."/>
            <person name="Dolezal P."/>
            <person name="Malik S.B."/>
            <person name="Logsdon J.M. Jr."/>
            <person name="Henze K."/>
            <person name="Gupta A."/>
            <person name="Wang C.C."/>
            <person name="Dunne R.L."/>
            <person name="Upcroft J.A."/>
            <person name="Upcroft P."/>
            <person name="White O."/>
            <person name="Salzberg S.L."/>
            <person name="Tang P."/>
            <person name="Chiu C.-H."/>
            <person name="Lee Y.-S."/>
            <person name="Embley T.M."/>
            <person name="Coombs G.H."/>
            <person name="Mottram J.C."/>
            <person name="Tachezy J."/>
            <person name="Fraser-Liggett C.M."/>
            <person name="Johnson P.J."/>
        </authorList>
    </citation>
    <scope>NUCLEOTIDE SEQUENCE [LARGE SCALE GENOMIC DNA]</scope>
    <source>
        <strain evidence="10">G3</strain>
    </source>
</reference>
<dbReference type="Gene3D" id="3.40.50.200">
    <property type="entry name" value="Peptidase S8/S53 domain"/>
    <property type="match status" value="2"/>
</dbReference>
<dbReference type="CDD" id="cd04842">
    <property type="entry name" value="Peptidases_S8_Kp43_protease"/>
    <property type="match status" value="1"/>
</dbReference>
<evidence type="ECO:0000256" key="4">
    <source>
        <dbReference type="ARBA" id="ARBA00022825"/>
    </source>
</evidence>
<dbReference type="InterPro" id="IPR051048">
    <property type="entry name" value="Peptidase_S8/S53_subtilisin"/>
</dbReference>
<evidence type="ECO:0000256" key="2">
    <source>
        <dbReference type="ARBA" id="ARBA00022670"/>
    </source>
</evidence>
<evidence type="ECO:0000256" key="3">
    <source>
        <dbReference type="ARBA" id="ARBA00022801"/>
    </source>
</evidence>
<dbReference type="VEuPathDB" id="TrichDB:TVAG_035830"/>
<dbReference type="SUPFAM" id="SSF52743">
    <property type="entry name" value="Subtilisin-like"/>
    <property type="match status" value="1"/>
</dbReference>
<keyword evidence="4 6" id="KW-0720">Serine protease</keyword>
<dbReference type="InterPro" id="IPR022398">
    <property type="entry name" value="Peptidase_S8_His-AS"/>
</dbReference>
<dbReference type="InterPro" id="IPR036852">
    <property type="entry name" value="Peptidase_S8/S53_dom_sf"/>
</dbReference>
<dbReference type="Pfam" id="PF00082">
    <property type="entry name" value="Peptidase_S8"/>
    <property type="match status" value="1"/>
</dbReference>
<organism evidence="10 11">
    <name type="scientific">Trichomonas vaginalis (strain ATCC PRA-98 / G3)</name>
    <dbReference type="NCBI Taxonomy" id="412133"/>
    <lineage>
        <taxon>Eukaryota</taxon>
        <taxon>Metamonada</taxon>
        <taxon>Parabasalia</taxon>
        <taxon>Trichomonadida</taxon>
        <taxon>Trichomonadidae</taxon>
        <taxon>Trichomonas</taxon>
    </lineage>
</organism>
<dbReference type="GO" id="GO:0006508">
    <property type="term" value="P:proteolysis"/>
    <property type="evidence" value="ECO:0000318"/>
    <property type="project" value="GO_Central"/>
</dbReference>
<dbReference type="OrthoDB" id="206201at2759"/>
<dbReference type="Proteomes" id="UP000001542">
    <property type="component" value="Unassembled WGS sequence"/>
</dbReference>
<feature type="region of interest" description="Disordered" evidence="7">
    <location>
        <begin position="1019"/>
        <end position="1041"/>
    </location>
</feature>
<dbReference type="KEGG" id="tva:5468115"/>
<keyword evidence="2 6" id="KW-0645">Protease</keyword>
<dbReference type="InterPro" id="IPR015500">
    <property type="entry name" value="Peptidase_S8_subtilisin-rel"/>
</dbReference>
<dbReference type="PROSITE" id="PS00137">
    <property type="entry name" value="SUBTILASE_HIS"/>
    <property type="match status" value="1"/>
</dbReference>
<dbReference type="InterPro" id="IPR008979">
    <property type="entry name" value="Galactose-bd-like_sf"/>
</dbReference>
<name>A2DAQ6_TRIV3</name>
<keyword evidence="3 6" id="KW-0378">Hydrolase</keyword>
<evidence type="ECO:0000256" key="5">
    <source>
        <dbReference type="PIRSR" id="PIRSR615500-1"/>
    </source>
</evidence>